<feature type="signal peptide" evidence="10">
    <location>
        <begin position="1"/>
        <end position="19"/>
    </location>
</feature>
<evidence type="ECO:0000256" key="10">
    <source>
        <dbReference type="SAM" id="SignalP"/>
    </source>
</evidence>
<keyword evidence="9" id="KW-1133">Transmembrane helix</keyword>
<feature type="domain" description="Histidine kinase" evidence="11">
    <location>
        <begin position="455"/>
        <end position="671"/>
    </location>
</feature>
<dbReference type="Gene3D" id="3.30.565.10">
    <property type="entry name" value="Histidine kinase-like ATPase, C-terminal domain"/>
    <property type="match status" value="1"/>
</dbReference>
<feature type="coiled-coil region" evidence="8">
    <location>
        <begin position="353"/>
        <end position="391"/>
    </location>
</feature>
<dbReference type="PANTHER" id="PTHR43711:SF1">
    <property type="entry name" value="HISTIDINE KINASE 1"/>
    <property type="match status" value="1"/>
</dbReference>
<feature type="chain" id="PRO_5015914376" description="histidine kinase" evidence="10">
    <location>
        <begin position="20"/>
        <end position="682"/>
    </location>
</feature>
<evidence type="ECO:0000256" key="3">
    <source>
        <dbReference type="ARBA" id="ARBA00022553"/>
    </source>
</evidence>
<feature type="repeat" description="TPR" evidence="7">
    <location>
        <begin position="158"/>
        <end position="191"/>
    </location>
</feature>
<dbReference type="SMART" id="SM00388">
    <property type="entry name" value="HisKA"/>
    <property type="match status" value="1"/>
</dbReference>
<dbReference type="AlphaFoldDB" id="A0A2V4A5L4"/>
<dbReference type="SUPFAM" id="SSF48452">
    <property type="entry name" value="TPR-like"/>
    <property type="match status" value="2"/>
</dbReference>
<dbReference type="Gene3D" id="1.10.287.130">
    <property type="match status" value="1"/>
</dbReference>
<evidence type="ECO:0000313" key="12">
    <source>
        <dbReference type="EMBL" id="PXY02670.1"/>
    </source>
</evidence>
<keyword evidence="7" id="KW-0802">TPR repeat</keyword>
<dbReference type="SUPFAM" id="SSF47384">
    <property type="entry name" value="Homodimeric domain of signal transducing histidine kinase"/>
    <property type="match status" value="1"/>
</dbReference>
<dbReference type="PROSITE" id="PS50109">
    <property type="entry name" value="HIS_KIN"/>
    <property type="match status" value="1"/>
</dbReference>
<dbReference type="InterPro" id="IPR004358">
    <property type="entry name" value="Sig_transdc_His_kin-like_C"/>
</dbReference>
<dbReference type="Pfam" id="PF13424">
    <property type="entry name" value="TPR_12"/>
    <property type="match status" value="2"/>
</dbReference>
<dbReference type="InterPro" id="IPR036097">
    <property type="entry name" value="HisK_dim/P_sf"/>
</dbReference>
<dbReference type="EC" id="2.7.13.3" evidence="2"/>
<dbReference type="PROSITE" id="PS50005">
    <property type="entry name" value="TPR"/>
    <property type="match status" value="2"/>
</dbReference>
<dbReference type="CDD" id="cd00075">
    <property type="entry name" value="HATPase"/>
    <property type="match status" value="1"/>
</dbReference>
<dbReference type="InterPro" id="IPR003661">
    <property type="entry name" value="HisK_dim/P_dom"/>
</dbReference>
<feature type="transmembrane region" description="Helical" evidence="9">
    <location>
        <begin position="392"/>
        <end position="412"/>
    </location>
</feature>
<dbReference type="PROSITE" id="PS50293">
    <property type="entry name" value="TPR_REGION"/>
    <property type="match status" value="1"/>
</dbReference>
<reference evidence="12 13" key="1">
    <citation type="submission" date="2018-05" db="EMBL/GenBank/DDBJ databases">
        <title>Marinifilum breve JC075T sp. nov., a marine bacterium isolated from Yongle Blue Hole in the South China Sea.</title>
        <authorList>
            <person name="Fu T."/>
        </authorList>
    </citation>
    <scope>NUCLEOTIDE SEQUENCE [LARGE SCALE GENOMIC DNA]</scope>
    <source>
        <strain evidence="12 13">JC075</strain>
    </source>
</reference>
<evidence type="ECO:0000256" key="8">
    <source>
        <dbReference type="SAM" id="Coils"/>
    </source>
</evidence>
<dbReference type="CDD" id="cd00082">
    <property type="entry name" value="HisKA"/>
    <property type="match status" value="1"/>
</dbReference>
<dbReference type="FunFam" id="3.30.565.10:FF:000006">
    <property type="entry name" value="Sensor histidine kinase WalK"/>
    <property type="match status" value="1"/>
</dbReference>
<dbReference type="Gene3D" id="1.25.40.10">
    <property type="entry name" value="Tetratricopeptide repeat domain"/>
    <property type="match status" value="2"/>
</dbReference>
<gene>
    <name evidence="12" type="ORF">DF185_00830</name>
</gene>
<evidence type="ECO:0000256" key="6">
    <source>
        <dbReference type="ARBA" id="ARBA00023012"/>
    </source>
</evidence>
<evidence type="ECO:0000313" key="13">
    <source>
        <dbReference type="Proteomes" id="UP000248079"/>
    </source>
</evidence>
<evidence type="ECO:0000256" key="5">
    <source>
        <dbReference type="ARBA" id="ARBA00022777"/>
    </source>
</evidence>
<keyword evidence="8" id="KW-0175">Coiled coil</keyword>
<dbReference type="InterPro" id="IPR036890">
    <property type="entry name" value="HATPase_C_sf"/>
</dbReference>
<dbReference type="PANTHER" id="PTHR43711">
    <property type="entry name" value="TWO-COMPONENT HISTIDINE KINASE"/>
    <property type="match status" value="1"/>
</dbReference>
<evidence type="ECO:0000256" key="9">
    <source>
        <dbReference type="SAM" id="Phobius"/>
    </source>
</evidence>
<dbReference type="InterPro" id="IPR003594">
    <property type="entry name" value="HATPase_dom"/>
</dbReference>
<evidence type="ECO:0000256" key="7">
    <source>
        <dbReference type="PROSITE-ProRule" id="PRU00339"/>
    </source>
</evidence>
<dbReference type="InterPro" id="IPR011990">
    <property type="entry name" value="TPR-like_helical_dom_sf"/>
</dbReference>
<keyword evidence="3" id="KW-0597">Phosphoprotein</keyword>
<name>A0A2V4A5L4_9BACT</name>
<comment type="catalytic activity">
    <reaction evidence="1">
        <text>ATP + protein L-histidine = ADP + protein N-phospho-L-histidine.</text>
        <dbReference type="EC" id="2.7.13.3"/>
    </reaction>
</comment>
<dbReference type="Pfam" id="PF02518">
    <property type="entry name" value="HATPase_c"/>
    <property type="match status" value="1"/>
</dbReference>
<dbReference type="InterPro" id="IPR019734">
    <property type="entry name" value="TPR_rpt"/>
</dbReference>
<keyword evidence="6" id="KW-0902">Two-component regulatory system</keyword>
<protein>
    <recommendedName>
        <fullName evidence="2">histidine kinase</fullName>
        <ecNumber evidence="2">2.7.13.3</ecNumber>
    </recommendedName>
</protein>
<dbReference type="OrthoDB" id="1116352at2"/>
<sequence length="682" mass="78229">MQKLLLFTFILAFTIQSFGQNNSFVDRQLDSIQDVHEQIKFLNDWTGKNYRKHLNEALFYSEKCFELAKTNKNYSGAGDALIRIGLVQRRKGNHSATFSSYTQALSYYETAQDSIGIHKTYLNRGSLFIATEKYKSALKDYFESLQFFEKYNDYNKTSIIYNNIGLIYKRLKDYKKAIQYYKKSAKISTENNLNSTLYLSNTNIANIYSIQNKFQEALSYHKKNLDVLKAKPNKYRLAQTYHNIGACFLEMKQYAMAIDYQKQSLQLKEKIGNKNLIITSLNGLSQANYVMGNLDDALNYSKRAYELGKEIGHIDYQKNSASRIFHILTHQHQADSALRYWEIYDQLKDSLINKESLKQVTEIQTKYEAEKKEAQIALLKKENNNKAMQRNGLVVILILIAAYAGFIVYSYYSNKKLTRLLSLQKSRIEWSKELLDCRNKELKVSNQTKNKLFQIISHDLRSPLASVSGISHLIQILLRQGRYHELNETSQDLNECVTRVLNLTDNLLSWSLNQSGKLPFTPVVIPVKKLLSGILEIYKTGAQQKNILLELSLSQNLFVYADRPMLETVVRNLLNNALKFTPEGGLIVLGAGIKEDHTEIYIEDSGVGISDEAISHIFELDTTSSGTRGEKGNGLGLILCKDFIERNHGKIWVESEEGHGTTFRFTVPNAEKIYVEESISHQ</sequence>
<evidence type="ECO:0000256" key="1">
    <source>
        <dbReference type="ARBA" id="ARBA00000085"/>
    </source>
</evidence>
<keyword evidence="4" id="KW-0808">Transferase</keyword>
<dbReference type="Pfam" id="PF00512">
    <property type="entry name" value="HisKA"/>
    <property type="match status" value="1"/>
</dbReference>
<dbReference type="RefSeq" id="WP_110358830.1">
    <property type="nucleotide sequence ID" value="NZ_QFLI01000001.1"/>
</dbReference>
<accession>A0A2V4A5L4</accession>
<keyword evidence="9" id="KW-0472">Membrane</keyword>
<dbReference type="PRINTS" id="PR00344">
    <property type="entry name" value="BCTRLSENSOR"/>
</dbReference>
<evidence type="ECO:0000259" key="11">
    <source>
        <dbReference type="PROSITE" id="PS50109"/>
    </source>
</evidence>
<feature type="repeat" description="TPR" evidence="7">
    <location>
        <begin position="238"/>
        <end position="271"/>
    </location>
</feature>
<keyword evidence="13" id="KW-1185">Reference proteome</keyword>
<dbReference type="GO" id="GO:0000155">
    <property type="term" value="F:phosphorelay sensor kinase activity"/>
    <property type="evidence" value="ECO:0007669"/>
    <property type="project" value="InterPro"/>
</dbReference>
<evidence type="ECO:0000256" key="2">
    <source>
        <dbReference type="ARBA" id="ARBA00012438"/>
    </source>
</evidence>
<evidence type="ECO:0000256" key="4">
    <source>
        <dbReference type="ARBA" id="ARBA00022679"/>
    </source>
</evidence>
<dbReference type="Proteomes" id="UP000248079">
    <property type="component" value="Unassembled WGS sequence"/>
</dbReference>
<dbReference type="SUPFAM" id="SSF55874">
    <property type="entry name" value="ATPase domain of HSP90 chaperone/DNA topoisomerase II/histidine kinase"/>
    <property type="match status" value="1"/>
</dbReference>
<dbReference type="EMBL" id="QFLI01000001">
    <property type="protein sequence ID" value="PXY02670.1"/>
    <property type="molecule type" value="Genomic_DNA"/>
</dbReference>
<keyword evidence="10" id="KW-0732">Signal</keyword>
<organism evidence="12 13">
    <name type="scientific">Marinifilum breve</name>
    <dbReference type="NCBI Taxonomy" id="2184082"/>
    <lineage>
        <taxon>Bacteria</taxon>
        <taxon>Pseudomonadati</taxon>
        <taxon>Bacteroidota</taxon>
        <taxon>Bacteroidia</taxon>
        <taxon>Marinilabiliales</taxon>
        <taxon>Marinifilaceae</taxon>
    </lineage>
</organism>
<proteinExistence type="predicted"/>
<keyword evidence="5" id="KW-0418">Kinase</keyword>
<dbReference type="InterPro" id="IPR050736">
    <property type="entry name" value="Sensor_HK_Regulatory"/>
</dbReference>
<keyword evidence="9" id="KW-0812">Transmembrane</keyword>
<dbReference type="InterPro" id="IPR005467">
    <property type="entry name" value="His_kinase_dom"/>
</dbReference>
<dbReference type="SMART" id="SM00028">
    <property type="entry name" value="TPR"/>
    <property type="match status" value="6"/>
</dbReference>
<dbReference type="SMART" id="SM00387">
    <property type="entry name" value="HATPase_c"/>
    <property type="match status" value="1"/>
</dbReference>
<comment type="caution">
    <text evidence="12">The sequence shown here is derived from an EMBL/GenBank/DDBJ whole genome shotgun (WGS) entry which is preliminary data.</text>
</comment>